<accession>A0A365Y393</accession>
<evidence type="ECO:0000313" key="2">
    <source>
        <dbReference type="Proteomes" id="UP000253410"/>
    </source>
</evidence>
<sequence>MAYYINLFSPATYEAFSNSDKSLSGFMENKRSIAKNLGPGDKLICYVTKLSRWIGVMEINSLLFENDKPIYLPVNDPYTLRFKINPAVWLPFEQGIPITDDRSFNHLSFTSTLPAGSNTWTVHLRSNLRRLKDEDGAYLEKILLQQQSAPVTYTLTDADQKKIDTSVTALQTTGAIELTIPEREDPVILSNQPIPKESIRIQAKLAEIGEKMGFSIWLPKADRQRVLEHWHTADNSLLETLPLNYVNAVLKTIENIDVLWISRNMIVRAFEVEHTTSVYSGILRMADLMALQPNMNVKLHIVAPQERRDKVFQEITRPVFSFMEHGPMKNTCTYLSYESVLLIAEDKHLASLKPTVLDEYDESAPES</sequence>
<dbReference type="SUPFAM" id="SSF88697">
    <property type="entry name" value="PUA domain-like"/>
    <property type="match status" value="1"/>
</dbReference>
<name>A0A365Y393_9BACT</name>
<dbReference type="EMBL" id="QFFJ01000001">
    <property type="protein sequence ID" value="RBL93052.1"/>
    <property type="molecule type" value="Genomic_DNA"/>
</dbReference>
<reference evidence="1 2" key="1">
    <citation type="submission" date="2018-05" db="EMBL/GenBank/DDBJ databases">
        <title>Chitinophaga sp. K3CV102501T nov., isolated from isolated from a monsoon evergreen broad-leaved forest soil.</title>
        <authorList>
            <person name="Lv Y."/>
        </authorList>
    </citation>
    <scope>NUCLEOTIDE SEQUENCE [LARGE SCALE GENOMIC DNA]</scope>
    <source>
        <strain evidence="1 2">GDMCC 1.1325</strain>
    </source>
</reference>
<dbReference type="Gene3D" id="3.10.590.10">
    <property type="entry name" value="ph1033 like domains"/>
    <property type="match status" value="1"/>
</dbReference>
<evidence type="ECO:0000313" key="1">
    <source>
        <dbReference type="EMBL" id="RBL93052.1"/>
    </source>
</evidence>
<gene>
    <name evidence="1" type="ORF">DF182_10915</name>
</gene>
<dbReference type="Proteomes" id="UP000253410">
    <property type="component" value="Unassembled WGS sequence"/>
</dbReference>
<comment type="caution">
    <text evidence="1">The sequence shown here is derived from an EMBL/GenBank/DDBJ whole genome shotgun (WGS) entry which is preliminary data.</text>
</comment>
<dbReference type="AlphaFoldDB" id="A0A365Y393"/>
<dbReference type="InterPro" id="IPR015947">
    <property type="entry name" value="PUA-like_sf"/>
</dbReference>
<organism evidence="1 2">
    <name type="scientific">Chitinophaga flava</name>
    <dbReference type="NCBI Taxonomy" id="2259036"/>
    <lineage>
        <taxon>Bacteria</taxon>
        <taxon>Pseudomonadati</taxon>
        <taxon>Bacteroidota</taxon>
        <taxon>Chitinophagia</taxon>
        <taxon>Chitinophagales</taxon>
        <taxon>Chitinophagaceae</taxon>
        <taxon>Chitinophaga</taxon>
    </lineage>
</organism>
<proteinExistence type="predicted"/>
<evidence type="ECO:0008006" key="3">
    <source>
        <dbReference type="Google" id="ProtNLM"/>
    </source>
</evidence>
<keyword evidence="2" id="KW-1185">Reference proteome</keyword>
<protein>
    <recommendedName>
        <fullName evidence="3">EVE domain-containing protein</fullName>
    </recommendedName>
</protein>